<dbReference type="InterPro" id="IPR032675">
    <property type="entry name" value="LRR_dom_sf"/>
</dbReference>
<reference evidence="1 2" key="1">
    <citation type="submission" date="2015-08" db="EMBL/GenBank/DDBJ databases">
        <title>The genome of the Asian arowana (Scleropages formosus).</title>
        <authorList>
            <person name="Tan M.H."/>
            <person name="Gan H.M."/>
            <person name="Croft L.J."/>
            <person name="Austin C.M."/>
        </authorList>
    </citation>
    <scope>NUCLEOTIDE SEQUENCE [LARGE SCALE GENOMIC DNA]</scope>
    <source>
        <strain evidence="1">Aro1</strain>
    </source>
</reference>
<gene>
    <name evidence="1" type="ORF">Z043_118225</name>
</gene>
<dbReference type="Pfam" id="PF13855">
    <property type="entry name" value="LRR_8"/>
    <property type="match status" value="1"/>
</dbReference>
<protein>
    <submittedName>
        <fullName evidence="1">Uncharacterized protein</fullName>
    </submittedName>
</protein>
<dbReference type="Gene3D" id="3.80.10.10">
    <property type="entry name" value="Ribonuclease Inhibitor"/>
    <property type="match status" value="1"/>
</dbReference>
<accession>A0A0P7WPZ4</accession>
<dbReference type="SUPFAM" id="SSF52075">
    <property type="entry name" value="Outer arm dynein light chain 1"/>
    <property type="match status" value="1"/>
</dbReference>
<dbReference type="EMBL" id="JARO02007832">
    <property type="protein sequence ID" value="KPP63510.1"/>
    <property type="molecule type" value="Genomic_DNA"/>
</dbReference>
<sequence>VCHFVSLETLNLYHNCIRTVPEAIVSLQSLTSLNLRPGAKRARLTGSGTVLPCRATAGSRLVRLLESTACFERRVGRGCRTLRGRS</sequence>
<organism evidence="1 2">
    <name type="scientific">Scleropages formosus</name>
    <name type="common">Asian bonytongue</name>
    <name type="synonym">Osteoglossum formosum</name>
    <dbReference type="NCBI Taxonomy" id="113540"/>
    <lineage>
        <taxon>Eukaryota</taxon>
        <taxon>Metazoa</taxon>
        <taxon>Chordata</taxon>
        <taxon>Craniata</taxon>
        <taxon>Vertebrata</taxon>
        <taxon>Euteleostomi</taxon>
        <taxon>Actinopterygii</taxon>
        <taxon>Neopterygii</taxon>
        <taxon>Teleostei</taxon>
        <taxon>Osteoglossocephala</taxon>
        <taxon>Osteoglossomorpha</taxon>
        <taxon>Osteoglossiformes</taxon>
        <taxon>Osteoglossidae</taxon>
        <taxon>Scleropages</taxon>
    </lineage>
</organism>
<dbReference type="InterPro" id="IPR001611">
    <property type="entry name" value="Leu-rich_rpt"/>
</dbReference>
<feature type="non-terminal residue" evidence="1">
    <location>
        <position position="1"/>
    </location>
</feature>
<proteinExistence type="predicted"/>
<evidence type="ECO:0000313" key="1">
    <source>
        <dbReference type="EMBL" id="KPP63510.1"/>
    </source>
</evidence>
<dbReference type="PROSITE" id="PS51450">
    <property type="entry name" value="LRR"/>
    <property type="match status" value="1"/>
</dbReference>
<name>A0A0P7WPZ4_SCLFO</name>
<comment type="caution">
    <text evidence="1">The sequence shown here is derived from an EMBL/GenBank/DDBJ whole genome shotgun (WGS) entry which is preliminary data.</text>
</comment>
<dbReference type="AlphaFoldDB" id="A0A0P7WPZ4"/>
<evidence type="ECO:0000313" key="2">
    <source>
        <dbReference type="Proteomes" id="UP000034805"/>
    </source>
</evidence>
<dbReference type="Proteomes" id="UP000034805">
    <property type="component" value="Unassembled WGS sequence"/>
</dbReference>